<gene>
    <name evidence="2" type="ORF">METZ01_LOCUS51310</name>
</gene>
<dbReference type="AlphaFoldDB" id="A0A381S2Z4"/>
<dbReference type="EMBL" id="UINC01002606">
    <property type="protein sequence ID" value="SUZ98456.1"/>
    <property type="molecule type" value="Genomic_DNA"/>
</dbReference>
<accession>A0A381S2Z4</accession>
<dbReference type="Pfam" id="PF13369">
    <property type="entry name" value="Transglut_core2"/>
    <property type="match status" value="1"/>
</dbReference>
<dbReference type="SUPFAM" id="SSF48371">
    <property type="entry name" value="ARM repeat"/>
    <property type="match status" value="1"/>
</dbReference>
<name>A0A381S2Z4_9ZZZZ</name>
<evidence type="ECO:0000313" key="2">
    <source>
        <dbReference type="EMBL" id="SUZ98456.1"/>
    </source>
</evidence>
<protein>
    <recommendedName>
        <fullName evidence="1">Protein SirB1 N-terminal domain-containing protein</fullName>
    </recommendedName>
</protein>
<reference evidence="2" key="1">
    <citation type="submission" date="2018-05" db="EMBL/GenBank/DDBJ databases">
        <authorList>
            <person name="Lanie J.A."/>
            <person name="Ng W.-L."/>
            <person name="Kazmierczak K.M."/>
            <person name="Andrzejewski T.M."/>
            <person name="Davidsen T.M."/>
            <person name="Wayne K.J."/>
            <person name="Tettelin H."/>
            <person name="Glass J.I."/>
            <person name="Rusch D."/>
            <person name="Podicherti R."/>
            <person name="Tsui H.-C.T."/>
            <person name="Winkler M.E."/>
        </authorList>
    </citation>
    <scope>NUCLEOTIDE SEQUENCE</scope>
</reference>
<feature type="domain" description="Protein SirB1 N-terminal" evidence="1">
    <location>
        <begin position="107"/>
        <end position="256"/>
    </location>
</feature>
<dbReference type="PANTHER" id="PTHR31350">
    <property type="entry name" value="SI:DKEY-261L7.2"/>
    <property type="match status" value="1"/>
</dbReference>
<proteinExistence type="predicted"/>
<evidence type="ECO:0000259" key="1">
    <source>
        <dbReference type="Pfam" id="PF13369"/>
    </source>
</evidence>
<dbReference type="InterPro" id="IPR032698">
    <property type="entry name" value="SirB1_N"/>
</dbReference>
<sequence>MEQKKALGQISSLIELLTDRDEFVRNRVREELVELGEDALPFLDMATRGEDESLRIQAHLIIQNILPHKLAEKFRQLAKKGPSQDVDLEAGMMLIMEFGYPESDPEECRQKLDDLAQKLAGILYVNNEPQQIVTAFTHFLFQKNGFKGNKDNYHNPDNSFINKVLENHTGLPITLSALCVLLAKRLNLPIVGVGMPGHYIVKYSLPLEPIYFDPFHQGRILTKKECVKIVEQFGHQFEEHFLSQSTQRETLIRMLNNLRQVYINSNETKKAETLTEYIKILLNPSKNQPSERMR</sequence>
<organism evidence="2">
    <name type="scientific">marine metagenome</name>
    <dbReference type="NCBI Taxonomy" id="408172"/>
    <lineage>
        <taxon>unclassified sequences</taxon>
        <taxon>metagenomes</taxon>
        <taxon>ecological metagenomes</taxon>
    </lineage>
</organism>
<dbReference type="PANTHER" id="PTHR31350:SF21">
    <property type="entry name" value="F-BOX ONLY PROTEIN 21"/>
    <property type="match status" value="1"/>
</dbReference>
<dbReference type="InterPro" id="IPR016024">
    <property type="entry name" value="ARM-type_fold"/>
</dbReference>